<accession>S2K9B0</accession>
<evidence type="ECO:0000313" key="3">
    <source>
        <dbReference type="Proteomes" id="UP000014254"/>
    </source>
</evidence>
<protein>
    <recommendedName>
        <fullName evidence="1">C2H2-type domain-containing protein</fullName>
    </recommendedName>
</protein>
<dbReference type="EMBL" id="KE123903">
    <property type="protein sequence ID" value="EPB92018.1"/>
    <property type="molecule type" value="Genomic_DNA"/>
</dbReference>
<reference evidence="3" key="1">
    <citation type="submission" date="2013-05" db="EMBL/GenBank/DDBJ databases">
        <title>The Genome sequence of Mucor circinelloides f. circinelloides 1006PhL.</title>
        <authorList>
            <consortium name="The Broad Institute Genomics Platform"/>
            <person name="Cuomo C."/>
            <person name="Earl A."/>
            <person name="Findley K."/>
            <person name="Lee S.C."/>
            <person name="Walker B."/>
            <person name="Young S."/>
            <person name="Zeng Q."/>
            <person name="Gargeya S."/>
            <person name="Fitzgerald M."/>
            <person name="Haas B."/>
            <person name="Abouelleil A."/>
            <person name="Allen A.W."/>
            <person name="Alvarado L."/>
            <person name="Arachchi H.M."/>
            <person name="Berlin A.M."/>
            <person name="Chapman S.B."/>
            <person name="Gainer-Dewar J."/>
            <person name="Goldberg J."/>
            <person name="Griggs A."/>
            <person name="Gujja S."/>
            <person name="Hansen M."/>
            <person name="Howarth C."/>
            <person name="Imamovic A."/>
            <person name="Ireland A."/>
            <person name="Larimer J."/>
            <person name="McCowan C."/>
            <person name="Murphy C."/>
            <person name="Pearson M."/>
            <person name="Poon T.W."/>
            <person name="Priest M."/>
            <person name="Roberts A."/>
            <person name="Saif S."/>
            <person name="Shea T."/>
            <person name="Sisk P."/>
            <person name="Sykes S."/>
            <person name="Wortman J."/>
            <person name="Nusbaum C."/>
            <person name="Birren B."/>
        </authorList>
    </citation>
    <scope>NUCLEOTIDE SEQUENCE [LARGE SCALE GENOMIC DNA]</scope>
    <source>
        <strain evidence="3">1006PhL</strain>
    </source>
</reference>
<feature type="domain" description="C2H2-type" evidence="1">
    <location>
        <begin position="139"/>
        <end position="161"/>
    </location>
</feature>
<dbReference type="VEuPathDB" id="FungiDB:HMPREF1544_01081"/>
<dbReference type="OrthoDB" id="2202020at2759"/>
<organism evidence="2 3">
    <name type="scientific">Mucor circinelloides f. circinelloides (strain 1006PhL)</name>
    <name type="common">Mucormycosis agent</name>
    <name type="synonym">Calyptromyces circinelloides</name>
    <dbReference type="NCBI Taxonomy" id="1220926"/>
    <lineage>
        <taxon>Eukaryota</taxon>
        <taxon>Fungi</taxon>
        <taxon>Fungi incertae sedis</taxon>
        <taxon>Mucoromycota</taxon>
        <taxon>Mucoromycotina</taxon>
        <taxon>Mucoromycetes</taxon>
        <taxon>Mucorales</taxon>
        <taxon>Mucorineae</taxon>
        <taxon>Mucoraceae</taxon>
        <taxon>Mucor</taxon>
    </lineage>
</organism>
<keyword evidence="3" id="KW-1185">Reference proteome</keyword>
<proteinExistence type="predicted"/>
<dbReference type="SMART" id="SM00355">
    <property type="entry name" value="ZnF_C2H2"/>
    <property type="match status" value="3"/>
</dbReference>
<evidence type="ECO:0000313" key="2">
    <source>
        <dbReference type="EMBL" id="EPB92018.1"/>
    </source>
</evidence>
<sequence>MTVVKQEETVLDLKIPANIMDLQANQQPENAPIKETKVIPMNKDNYFYCRRCNINIKGCKEYYDHLRSEHHIKPNISRVRHVDIQPDIDDPNFYCRSCEKSHPDKPIYYTHLKRIHHMLLQPFKTKKSKALPDPNNPDFYCTVCKKGFVKSTFKRHLFLTHKMNLYDIKK</sequence>
<name>S2K9B0_MUCC1</name>
<dbReference type="Proteomes" id="UP000014254">
    <property type="component" value="Unassembled WGS sequence"/>
</dbReference>
<feature type="domain" description="C2H2-type" evidence="1">
    <location>
        <begin position="47"/>
        <end position="70"/>
    </location>
</feature>
<feature type="domain" description="C2H2-type" evidence="1">
    <location>
        <begin position="93"/>
        <end position="116"/>
    </location>
</feature>
<dbReference type="InterPro" id="IPR013087">
    <property type="entry name" value="Znf_C2H2_type"/>
</dbReference>
<evidence type="ECO:0000259" key="1">
    <source>
        <dbReference type="SMART" id="SM00355"/>
    </source>
</evidence>
<dbReference type="InParanoid" id="S2K9B0"/>
<dbReference type="OMA" id="CRRCNIN"/>
<dbReference type="AlphaFoldDB" id="S2K9B0"/>
<gene>
    <name evidence="2" type="ORF">HMPREF1544_01081</name>
</gene>